<dbReference type="SUPFAM" id="SSF53474">
    <property type="entry name" value="alpha/beta-Hydrolases"/>
    <property type="match status" value="1"/>
</dbReference>
<dbReference type="InterPro" id="IPR050266">
    <property type="entry name" value="AB_hydrolase_sf"/>
</dbReference>
<dbReference type="EMBL" id="BAAANY010000020">
    <property type="protein sequence ID" value="GAA1697279.1"/>
    <property type="molecule type" value="Genomic_DNA"/>
</dbReference>
<evidence type="ECO:0000259" key="2">
    <source>
        <dbReference type="Pfam" id="PF00561"/>
    </source>
</evidence>
<dbReference type="PANTHER" id="PTHR43798:SF31">
    <property type="entry name" value="AB HYDROLASE SUPERFAMILY PROTEIN YCLE"/>
    <property type="match status" value="1"/>
</dbReference>
<name>A0ABN2I2Q6_9ACTN</name>
<dbReference type="InterPro" id="IPR000073">
    <property type="entry name" value="AB_hydrolase_1"/>
</dbReference>
<dbReference type="Pfam" id="PF00561">
    <property type="entry name" value="Abhydrolase_1"/>
    <property type="match status" value="1"/>
</dbReference>
<proteinExistence type="predicted"/>
<comment type="caution">
    <text evidence="3">The sequence shown here is derived from an EMBL/GenBank/DDBJ whole genome shotgun (WGS) entry which is preliminary data.</text>
</comment>
<dbReference type="Proteomes" id="UP001500618">
    <property type="component" value="Unassembled WGS sequence"/>
</dbReference>
<evidence type="ECO:0000313" key="3">
    <source>
        <dbReference type="EMBL" id="GAA1697279.1"/>
    </source>
</evidence>
<dbReference type="InterPro" id="IPR029058">
    <property type="entry name" value="AB_hydrolase_fold"/>
</dbReference>
<reference evidence="3 4" key="1">
    <citation type="journal article" date="2019" name="Int. J. Syst. Evol. Microbiol.">
        <title>The Global Catalogue of Microorganisms (GCM) 10K type strain sequencing project: providing services to taxonomists for standard genome sequencing and annotation.</title>
        <authorList>
            <consortium name="The Broad Institute Genomics Platform"/>
            <consortium name="The Broad Institute Genome Sequencing Center for Infectious Disease"/>
            <person name="Wu L."/>
            <person name="Ma J."/>
        </authorList>
    </citation>
    <scope>NUCLEOTIDE SEQUENCE [LARGE SCALE GENOMIC DNA]</scope>
    <source>
        <strain evidence="3 4">JCM 14718</strain>
    </source>
</reference>
<accession>A0ABN2I2Q6</accession>
<organism evidence="3 4">
    <name type="scientific">Fodinicola feengrottensis</name>
    <dbReference type="NCBI Taxonomy" id="435914"/>
    <lineage>
        <taxon>Bacteria</taxon>
        <taxon>Bacillati</taxon>
        <taxon>Actinomycetota</taxon>
        <taxon>Actinomycetes</taxon>
        <taxon>Mycobacteriales</taxon>
        <taxon>Fodinicola</taxon>
    </lineage>
</organism>
<dbReference type="Gene3D" id="3.40.50.1820">
    <property type="entry name" value="alpha/beta hydrolase"/>
    <property type="match status" value="1"/>
</dbReference>
<dbReference type="RefSeq" id="WP_344313162.1">
    <property type="nucleotide sequence ID" value="NZ_BAAANY010000020.1"/>
</dbReference>
<dbReference type="PANTHER" id="PTHR43798">
    <property type="entry name" value="MONOACYLGLYCEROL LIPASE"/>
    <property type="match status" value="1"/>
</dbReference>
<gene>
    <name evidence="3" type="ORF">GCM10009765_53340</name>
</gene>
<keyword evidence="4" id="KW-1185">Reference proteome</keyword>
<feature type="domain" description="AB hydrolase-1" evidence="2">
    <location>
        <begin position="30"/>
        <end position="149"/>
    </location>
</feature>
<keyword evidence="1" id="KW-0378">Hydrolase</keyword>
<dbReference type="PRINTS" id="PR00111">
    <property type="entry name" value="ABHYDROLASE"/>
</dbReference>
<sequence length="293" mass="30680">MSAPYRRVEVPVNGGFLTVGIWGVGEPATLLVHGITGSHLAWSLVAERVAGDGNGMGTGTVIGLDLRGRGGSGEVSGPYGMAQHADDCAAVLASLGAANVVVAGHSMGGFVAVVLADRHPDRVRRLVLVDGGPPAPVPPGDTAQDRIAAVLGPAVQRLEMRFPSRQAYTEYWQAHPALRDWNAAIQSYVDYDLTGLEPSLRSKVNADAVAADSLDLLEGGSPEDAWTRLRHDAVFLRAERGLLDQPVPLYPDPTPIAQRMPVRTLPGTNHYTILLAEAGAAAVAAAVRSGPPC</sequence>
<evidence type="ECO:0000256" key="1">
    <source>
        <dbReference type="ARBA" id="ARBA00022801"/>
    </source>
</evidence>
<evidence type="ECO:0000313" key="4">
    <source>
        <dbReference type="Proteomes" id="UP001500618"/>
    </source>
</evidence>
<protein>
    <recommendedName>
        <fullName evidence="2">AB hydrolase-1 domain-containing protein</fullName>
    </recommendedName>
</protein>